<evidence type="ECO:0000313" key="2">
    <source>
        <dbReference type="EMBL" id="KAL2748964.1"/>
    </source>
</evidence>
<keyword evidence="2" id="KW-0808">Transferase</keyword>
<gene>
    <name evidence="2" type="ORF">V1477_002900</name>
</gene>
<name>A0ABD2CWC6_VESMC</name>
<proteinExistence type="predicted"/>
<feature type="region of interest" description="Disordered" evidence="1">
    <location>
        <begin position="11"/>
        <end position="53"/>
    </location>
</feature>
<sequence>MFAAMVLHKHNKQNNGNNSNNHHHHHHQQQHHNNHHTRNNNTSGTSNNFNNNHINNNVSNVNQAFGARTIEWFLCLKSPFNARIVRAHTCCFLSGSKCVLLIRCCSFPSSPFRLMKSYVDRTKMKLLKNLWYTIDLRFNETSSKIDAFCQFLNATLKNPAVIRPIMLNARLTPAIGEINVRQIGCPIAWPFRFRKHHVASKTWPIAGGVGPPEDFPLES</sequence>
<comment type="caution">
    <text evidence="2">The sequence shown here is derived from an EMBL/GenBank/DDBJ whole genome shotgun (WGS) entry which is preliminary data.</text>
</comment>
<dbReference type="AlphaFoldDB" id="A0ABD2CWC6"/>
<keyword evidence="2" id="KW-0418">Kinase</keyword>
<organism evidence="2 3">
    <name type="scientific">Vespula maculifrons</name>
    <name type="common">Eastern yellow jacket</name>
    <name type="synonym">Wasp</name>
    <dbReference type="NCBI Taxonomy" id="7453"/>
    <lineage>
        <taxon>Eukaryota</taxon>
        <taxon>Metazoa</taxon>
        <taxon>Ecdysozoa</taxon>
        <taxon>Arthropoda</taxon>
        <taxon>Hexapoda</taxon>
        <taxon>Insecta</taxon>
        <taxon>Pterygota</taxon>
        <taxon>Neoptera</taxon>
        <taxon>Endopterygota</taxon>
        <taxon>Hymenoptera</taxon>
        <taxon>Apocrita</taxon>
        <taxon>Aculeata</taxon>
        <taxon>Vespoidea</taxon>
        <taxon>Vespidae</taxon>
        <taxon>Vespinae</taxon>
        <taxon>Vespula</taxon>
    </lineage>
</organism>
<protein>
    <submittedName>
        <fullName evidence="2">Serine/threonine-protein kinase 25 isoform X2</fullName>
    </submittedName>
</protein>
<keyword evidence="3" id="KW-1185">Reference proteome</keyword>
<dbReference type="Proteomes" id="UP001607303">
    <property type="component" value="Unassembled WGS sequence"/>
</dbReference>
<dbReference type="EMBL" id="JAYRBN010000029">
    <property type="protein sequence ID" value="KAL2748964.1"/>
    <property type="molecule type" value="Genomic_DNA"/>
</dbReference>
<accession>A0ABD2CWC6</accession>
<dbReference type="GO" id="GO:0016301">
    <property type="term" value="F:kinase activity"/>
    <property type="evidence" value="ECO:0007669"/>
    <property type="project" value="UniProtKB-KW"/>
</dbReference>
<feature type="non-terminal residue" evidence="2">
    <location>
        <position position="219"/>
    </location>
</feature>
<feature type="compositionally biased region" description="Basic residues" evidence="1">
    <location>
        <begin position="21"/>
        <end position="38"/>
    </location>
</feature>
<feature type="compositionally biased region" description="Low complexity" evidence="1">
    <location>
        <begin position="39"/>
        <end position="53"/>
    </location>
</feature>
<evidence type="ECO:0000256" key="1">
    <source>
        <dbReference type="SAM" id="MobiDB-lite"/>
    </source>
</evidence>
<reference evidence="2 3" key="1">
    <citation type="journal article" date="2024" name="Ann. Entomol. Soc. Am.">
        <title>Genomic analyses of the southern and eastern yellowjacket wasps (Hymenoptera: Vespidae) reveal evolutionary signatures of social life.</title>
        <authorList>
            <person name="Catto M.A."/>
            <person name="Caine P.B."/>
            <person name="Orr S.E."/>
            <person name="Hunt B.G."/>
            <person name="Goodisman M.A.D."/>
        </authorList>
    </citation>
    <scope>NUCLEOTIDE SEQUENCE [LARGE SCALE GENOMIC DNA]</scope>
    <source>
        <strain evidence="2">232</strain>
        <tissue evidence="2">Head and thorax</tissue>
    </source>
</reference>
<evidence type="ECO:0000313" key="3">
    <source>
        <dbReference type="Proteomes" id="UP001607303"/>
    </source>
</evidence>